<evidence type="ECO:0000313" key="2">
    <source>
        <dbReference type="EMBL" id="THV07329.1"/>
    </source>
</evidence>
<dbReference type="Proteomes" id="UP000297245">
    <property type="component" value="Unassembled WGS sequence"/>
</dbReference>
<feature type="compositionally biased region" description="Basic and acidic residues" evidence="1">
    <location>
        <begin position="181"/>
        <end position="190"/>
    </location>
</feature>
<dbReference type="AlphaFoldDB" id="A0A4S8MX96"/>
<evidence type="ECO:0000256" key="1">
    <source>
        <dbReference type="SAM" id="MobiDB-lite"/>
    </source>
</evidence>
<dbReference type="EMBL" id="ML179038">
    <property type="protein sequence ID" value="THV07329.1"/>
    <property type="molecule type" value="Genomic_DNA"/>
</dbReference>
<sequence length="190" mass="20936">MVLVSQSRLLIRTASRSTLRLSGAVAPRYGSASSRLYTSTMHDNDPELLETEKKRNLSQEQHKTSTPLSEHAPGWNEHLASTSEASVKADRHTSSPEEMQKGTVDYVQRRHSPDDRVQSTQASYLKEQIDGPLGSVVHESRDQVRGPLGSAAQSQTEKTVEKTAQETTRVHKDSSPTGSEETVKADRGEV</sequence>
<feature type="region of interest" description="Disordered" evidence="1">
    <location>
        <begin position="54"/>
        <end position="190"/>
    </location>
</feature>
<proteinExistence type="predicted"/>
<protein>
    <submittedName>
        <fullName evidence="2">Uncharacterized protein</fullName>
    </submittedName>
</protein>
<feature type="compositionally biased region" description="Basic and acidic residues" evidence="1">
    <location>
        <begin position="107"/>
        <end position="117"/>
    </location>
</feature>
<gene>
    <name evidence="2" type="ORF">K435DRAFT_959914</name>
</gene>
<organism evidence="2 3">
    <name type="scientific">Dendrothele bispora (strain CBS 962.96)</name>
    <dbReference type="NCBI Taxonomy" id="1314807"/>
    <lineage>
        <taxon>Eukaryota</taxon>
        <taxon>Fungi</taxon>
        <taxon>Dikarya</taxon>
        <taxon>Basidiomycota</taxon>
        <taxon>Agaricomycotina</taxon>
        <taxon>Agaricomycetes</taxon>
        <taxon>Agaricomycetidae</taxon>
        <taxon>Agaricales</taxon>
        <taxon>Agaricales incertae sedis</taxon>
        <taxon>Dendrothele</taxon>
    </lineage>
</organism>
<feature type="compositionally biased region" description="Basic and acidic residues" evidence="1">
    <location>
        <begin position="87"/>
        <end position="100"/>
    </location>
</feature>
<keyword evidence="3" id="KW-1185">Reference proteome</keyword>
<evidence type="ECO:0000313" key="3">
    <source>
        <dbReference type="Proteomes" id="UP000297245"/>
    </source>
</evidence>
<feature type="compositionally biased region" description="Basic and acidic residues" evidence="1">
    <location>
        <begin position="54"/>
        <end position="63"/>
    </location>
</feature>
<name>A0A4S8MX96_DENBC</name>
<dbReference type="OrthoDB" id="529205at2759"/>
<feature type="compositionally biased region" description="Basic and acidic residues" evidence="1">
    <location>
        <begin position="158"/>
        <end position="174"/>
    </location>
</feature>
<accession>A0A4S8MX96</accession>
<reference evidence="2 3" key="1">
    <citation type="journal article" date="2019" name="Nat. Ecol. Evol.">
        <title>Megaphylogeny resolves global patterns of mushroom evolution.</title>
        <authorList>
            <person name="Varga T."/>
            <person name="Krizsan K."/>
            <person name="Foldi C."/>
            <person name="Dima B."/>
            <person name="Sanchez-Garcia M."/>
            <person name="Sanchez-Ramirez S."/>
            <person name="Szollosi G.J."/>
            <person name="Szarkandi J.G."/>
            <person name="Papp V."/>
            <person name="Albert L."/>
            <person name="Andreopoulos W."/>
            <person name="Angelini C."/>
            <person name="Antonin V."/>
            <person name="Barry K.W."/>
            <person name="Bougher N.L."/>
            <person name="Buchanan P."/>
            <person name="Buyck B."/>
            <person name="Bense V."/>
            <person name="Catcheside P."/>
            <person name="Chovatia M."/>
            <person name="Cooper J."/>
            <person name="Damon W."/>
            <person name="Desjardin D."/>
            <person name="Finy P."/>
            <person name="Geml J."/>
            <person name="Haridas S."/>
            <person name="Hughes K."/>
            <person name="Justo A."/>
            <person name="Karasinski D."/>
            <person name="Kautmanova I."/>
            <person name="Kiss B."/>
            <person name="Kocsube S."/>
            <person name="Kotiranta H."/>
            <person name="LaButti K.M."/>
            <person name="Lechner B.E."/>
            <person name="Liimatainen K."/>
            <person name="Lipzen A."/>
            <person name="Lukacs Z."/>
            <person name="Mihaltcheva S."/>
            <person name="Morgado L.N."/>
            <person name="Niskanen T."/>
            <person name="Noordeloos M.E."/>
            <person name="Ohm R.A."/>
            <person name="Ortiz-Santana B."/>
            <person name="Ovrebo C."/>
            <person name="Racz N."/>
            <person name="Riley R."/>
            <person name="Savchenko A."/>
            <person name="Shiryaev A."/>
            <person name="Soop K."/>
            <person name="Spirin V."/>
            <person name="Szebenyi C."/>
            <person name="Tomsovsky M."/>
            <person name="Tulloss R.E."/>
            <person name="Uehling J."/>
            <person name="Grigoriev I.V."/>
            <person name="Vagvolgyi C."/>
            <person name="Papp T."/>
            <person name="Martin F.M."/>
            <person name="Miettinen O."/>
            <person name="Hibbett D.S."/>
            <person name="Nagy L.G."/>
        </authorList>
    </citation>
    <scope>NUCLEOTIDE SEQUENCE [LARGE SCALE GENOMIC DNA]</scope>
    <source>
        <strain evidence="2 3">CBS 962.96</strain>
    </source>
</reference>